<organism evidence="6 7">
    <name type="scientific">Dawidia soli</name>
    <dbReference type="NCBI Taxonomy" id="2782352"/>
    <lineage>
        <taxon>Bacteria</taxon>
        <taxon>Pseudomonadati</taxon>
        <taxon>Bacteroidota</taxon>
        <taxon>Cytophagia</taxon>
        <taxon>Cytophagales</taxon>
        <taxon>Chryseotaleaceae</taxon>
        <taxon>Dawidia</taxon>
    </lineage>
</organism>
<evidence type="ECO:0000256" key="3">
    <source>
        <dbReference type="ARBA" id="ARBA00022679"/>
    </source>
</evidence>
<feature type="transmembrane region" description="Helical" evidence="4">
    <location>
        <begin position="171"/>
        <end position="190"/>
    </location>
</feature>
<dbReference type="InterPro" id="IPR029044">
    <property type="entry name" value="Nucleotide-diphossugar_trans"/>
</dbReference>
<evidence type="ECO:0000313" key="7">
    <source>
        <dbReference type="Proteomes" id="UP001319180"/>
    </source>
</evidence>
<proteinExistence type="inferred from homology"/>
<accession>A0AAP2D9G6</accession>
<dbReference type="EMBL" id="JAHESC010000021">
    <property type="protein sequence ID" value="MBT1687888.1"/>
    <property type="molecule type" value="Genomic_DNA"/>
</dbReference>
<evidence type="ECO:0000256" key="4">
    <source>
        <dbReference type="SAM" id="Phobius"/>
    </source>
</evidence>
<dbReference type="Gene3D" id="3.90.550.10">
    <property type="entry name" value="Spore Coat Polysaccharide Biosynthesis Protein SpsA, Chain A"/>
    <property type="match status" value="1"/>
</dbReference>
<reference evidence="6 7" key="1">
    <citation type="submission" date="2021-05" db="EMBL/GenBank/DDBJ databases">
        <title>A Polyphasic approach of four new species of the genus Ohtaekwangia: Ohtaekwangia histidinii sp. nov., Ohtaekwangia cretensis sp. nov., Ohtaekwangia indiensis sp. nov., Ohtaekwangia reichenbachii sp. nov. from diverse environment.</title>
        <authorList>
            <person name="Octaviana S."/>
        </authorList>
    </citation>
    <scope>NUCLEOTIDE SEQUENCE [LARGE SCALE GENOMIC DNA]</scope>
    <source>
        <strain evidence="6 7">PWU37</strain>
    </source>
</reference>
<protein>
    <submittedName>
        <fullName evidence="6">Glycosyltransferase</fullName>
        <ecNumber evidence="6">2.4.-.-</ecNumber>
    </submittedName>
</protein>
<dbReference type="PANTHER" id="PTHR43630">
    <property type="entry name" value="POLY-BETA-1,6-N-ACETYL-D-GLUCOSAMINE SYNTHASE"/>
    <property type="match status" value="1"/>
</dbReference>
<dbReference type="InterPro" id="IPR001173">
    <property type="entry name" value="Glyco_trans_2-like"/>
</dbReference>
<dbReference type="GO" id="GO:0016757">
    <property type="term" value="F:glycosyltransferase activity"/>
    <property type="evidence" value="ECO:0007669"/>
    <property type="project" value="UniProtKB-KW"/>
</dbReference>
<evidence type="ECO:0000313" key="6">
    <source>
        <dbReference type="EMBL" id="MBT1687888.1"/>
    </source>
</evidence>
<dbReference type="PANTHER" id="PTHR43630:SF1">
    <property type="entry name" value="POLY-BETA-1,6-N-ACETYL-D-GLUCOSAMINE SYNTHASE"/>
    <property type="match status" value="1"/>
</dbReference>
<evidence type="ECO:0000256" key="2">
    <source>
        <dbReference type="ARBA" id="ARBA00022676"/>
    </source>
</evidence>
<keyword evidence="4" id="KW-0812">Transmembrane</keyword>
<keyword evidence="4" id="KW-1133">Transmembrane helix</keyword>
<dbReference type="EC" id="2.4.-.-" evidence="6"/>
<feature type="domain" description="Glycosyltransferase 2-like" evidence="5">
    <location>
        <begin position="42"/>
        <end position="205"/>
    </location>
</feature>
<comment type="caution">
    <text evidence="6">The sequence shown here is derived from an EMBL/GenBank/DDBJ whole genome shotgun (WGS) entry which is preliminary data.</text>
</comment>
<comment type="similarity">
    <text evidence="1">Belongs to the glycosyltransferase 2 family.</text>
</comment>
<keyword evidence="7" id="KW-1185">Reference proteome</keyword>
<evidence type="ECO:0000256" key="1">
    <source>
        <dbReference type="ARBA" id="ARBA00006739"/>
    </source>
</evidence>
<dbReference type="Proteomes" id="UP001319180">
    <property type="component" value="Unassembled WGS sequence"/>
</dbReference>
<keyword evidence="3 6" id="KW-0808">Transferase</keyword>
<keyword evidence="2 6" id="KW-0328">Glycosyltransferase</keyword>
<dbReference type="Pfam" id="PF00535">
    <property type="entry name" value="Glycos_transf_2"/>
    <property type="match status" value="1"/>
</dbReference>
<evidence type="ECO:0000259" key="5">
    <source>
        <dbReference type="Pfam" id="PF00535"/>
    </source>
</evidence>
<dbReference type="SUPFAM" id="SSF53448">
    <property type="entry name" value="Nucleotide-diphospho-sugar transferases"/>
    <property type="match status" value="1"/>
</dbReference>
<keyword evidence="4" id="KW-0472">Membrane</keyword>
<feature type="transmembrane region" description="Helical" evidence="4">
    <location>
        <begin position="336"/>
        <end position="357"/>
    </location>
</feature>
<dbReference type="AlphaFoldDB" id="A0AAP2D9G6"/>
<feature type="transmembrane region" description="Helical" evidence="4">
    <location>
        <begin position="303"/>
        <end position="324"/>
    </location>
</feature>
<dbReference type="RefSeq" id="WP_254091117.1">
    <property type="nucleotide sequence ID" value="NZ_JAHESC010000021.1"/>
</dbReference>
<sequence>MVYLLAFLAGSYVSFILGLSLGWRRLFSIPPGPDRPRMHRVSVVIAARNEQGCLEMLLQDLTRQTATNFEVIVVDDHSDDATAAIADSVAQADSRFRCIPAAGEGKKSALTTGILHATGSIIVTTDADCRVQPGWLQTLTARFADSHTQLVFGGVAIQADTFFATLQSLEFLSLIGSAGAAMALGFPLMCNGANLAFRKNAFQEVGGYADNVHVASGDDEFLLRKIAAQYPGALYFVTHPQSVVTTRAARTLGAFARQRLRWASKWRHNTSVYTVLVALYVWIIQVATCISLVLALAGGTLQGIAAIFLAGKALADAWFLWPVARFVGVRWHWPAFLLLQVLYPLYVMATGLLSNVLPNNWKGRKM</sequence>
<feature type="transmembrane region" description="Helical" evidence="4">
    <location>
        <begin position="271"/>
        <end position="297"/>
    </location>
</feature>
<gene>
    <name evidence="6" type="ORF">KK078_15065</name>
</gene>
<name>A0AAP2D9G6_9BACT</name>